<organism evidence="7 8">
    <name type="scientific">Paractinoplanes globisporus</name>
    <dbReference type="NCBI Taxonomy" id="113565"/>
    <lineage>
        <taxon>Bacteria</taxon>
        <taxon>Bacillati</taxon>
        <taxon>Actinomycetota</taxon>
        <taxon>Actinomycetes</taxon>
        <taxon>Micromonosporales</taxon>
        <taxon>Micromonosporaceae</taxon>
        <taxon>Paractinoplanes</taxon>
    </lineage>
</organism>
<feature type="transmembrane region" description="Helical" evidence="5">
    <location>
        <begin position="249"/>
        <end position="266"/>
    </location>
</feature>
<sequence>MDTSTARRRAALFALFFIPGIEIASWATRTPAIRDLLGASTTEMGLILLGLSAGSMTAVLWSGMLVARFGTRPVAGAGAFAVVLGIPVAGLGALAGYGVLVAAGLFLLGLGVGSGEVAINVEGADVERVIGRPVLPALHGFYSLGNVFGAALGLLLTAVGLPVVWHLVAVGALCAPVAFLSVRQLPRGVGLAPRGRSTPGHKSAAVWRDRRLLLIGLVVLGLALAEGSANDWLPLIMVDGHGLGPAMSSAVYLLFAASMTGGRFAGGRIIARFGRAPVLCAGAILGGVGLTLVIVSSSDVIASAAVLLWGLGAALGFPVSLSVAGDSGPNPAARVSFVAAIGYVAFLAGPPVLGFLGDRYGLRGAMVVVLVFLAVSAVFTPALGGRRSADDSSGDHEAVEVRN</sequence>
<feature type="domain" description="Major facilitator superfamily (MFS) profile" evidence="6">
    <location>
        <begin position="8"/>
        <end position="388"/>
    </location>
</feature>
<dbReference type="CDD" id="cd17393">
    <property type="entry name" value="MFS_MosC_like"/>
    <property type="match status" value="1"/>
</dbReference>
<comment type="caution">
    <text evidence="7">The sequence shown here is derived from an EMBL/GenBank/DDBJ whole genome shotgun (WGS) entry which is preliminary data.</text>
</comment>
<accession>A0ABW6WMI8</accession>
<dbReference type="Gene3D" id="1.20.1250.20">
    <property type="entry name" value="MFS general substrate transporter like domains"/>
    <property type="match status" value="2"/>
</dbReference>
<evidence type="ECO:0000256" key="1">
    <source>
        <dbReference type="ARBA" id="ARBA00004651"/>
    </source>
</evidence>
<evidence type="ECO:0000259" key="6">
    <source>
        <dbReference type="PROSITE" id="PS50850"/>
    </source>
</evidence>
<feature type="transmembrane region" description="Helical" evidence="5">
    <location>
        <begin position="362"/>
        <end position="383"/>
    </location>
</feature>
<evidence type="ECO:0000256" key="4">
    <source>
        <dbReference type="ARBA" id="ARBA00023136"/>
    </source>
</evidence>
<dbReference type="Proteomes" id="UP001602245">
    <property type="component" value="Unassembled WGS sequence"/>
</dbReference>
<dbReference type="EMBL" id="JBIAZU010000006">
    <property type="protein sequence ID" value="MFF5294440.1"/>
    <property type="molecule type" value="Genomic_DNA"/>
</dbReference>
<feature type="transmembrane region" description="Helical" evidence="5">
    <location>
        <begin position="74"/>
        <end position="94"/>
    </location>
</feature>
<comment type="subcellular location">
    <subcellularLocation>
        <location evidence="1">Cell membrane</location>
        <topology evidence="1">Multi-pass membrane protein</topology>
    </subcellularLocation>
</comment>
<protein>
    <submittedName>
        <fullName evidence="7">MFS transporter</fullName>
    </submittedName>
</protein>
<keyword evidence="4 5" id="KW-0472">Membrane</keyword>
<feature type="transmembrane region" description="Helical" evidence="5">
    <location>
        <begin position="45"/>
        <end position="67"/>
    </location>
</feature>
<keyword evidence="3 5" id="KW-1133">Transmembrane helix</keyword>
<reference evidence="7 8" key="1">
    <citation type="submission" date="2024-10" db="EMBL/GenBank/DDBJ databases">
        <title>The Natural Products Discovery Center: Release of the First 8490 Sequenced Strains for Exploring Actinobacteria Biosynthetic Diversity.</title>
        <authorList>
            <person name="Kalkreuter E."/>
            <person name="Kautsar S.A."/>
            <person name="Yang D."/>
            <person name="Bader C.D."/>
            <person name="Teijaro C.N."/>
            <person name="Fluegel L."/>
            <person name="Davis C.M."/>
            <person name="Simpson J.R."/>
            <person name="Lauterbach L."/>
            <person name="Steele A.D."/>
            <person name="Gui C."/>
            <person name="Meng S."/>
            <person name="Li G."/>
            <person name="Viehrig K."/>
            <person name="Ye F."/>
            <person name="Su P."/>
            <person name="Kiefer A.F."/>
            <person name="Nichols A."/>
            <person name="Cepeda A.J."/>
            <person name="Yan W."/>
            <person name="Fan B."/>
            <person name="Jiang Y."/>
            <person name="Adhikari A."/>
            <person name="Zheng C.-J."/>
            <person name="Schuster L."/>
            <person name="Cowan T.M."/>
            <person name="Smanski M.J."/>
            <person name="Chevrette M.G."/>
            <person name="De Carvalho L.P.S."/>
            <person name="Shen B."/>
        </authorList>
    </citation>
    <scope>NUCLEOTIDE SEQUENCE [LARGE SCALE GENOMIC DNA]</scope>
    <source>
        <strain evidence="7 8">NPDC000087</strain>
    </source>
</reference>
<feature type="transmembrane region" description="Helical" evidence="5">
    <location>
        <begin position="163"/>
        <end position="182"/>
    </location>
</feature>
<dbReference type="RefSeq" id="WP_020514754.1">
    <property type="nucleotide sequence ID" value="NZ_JBIAZU010000006.1"/>
</dbReference>
<dbReference type="SUPFAM" id="SSF103473">
    <property type="entry name" value="MFS general substrate transporter"/>
    <property type="match status" value="1"/>
</dbReference>
<dbReference type="InterPro" id="IPR051788">
    <property type="entry name" value="MFS_Transporter"/>
</dbReference>
<feature type="transmembrane region" description="Helical" evidence="5">
    <location>
        <begin position="100"/>
        <end position="121"/>
    </location>
</feature>
<evidence type="ECO:0000313" key="7">
    <source>
        <dbReference type="EMBL" id="MFF5294440.1"/>
    </source>
</evidence>
<feature type="transmembrane region" description="Helical" evidence="5">
    <location>
        <begin position="335"/>
        <end position="356"/>
    </location>
</feature>
<dbReference type="InterPro" id="IPR036259">
    <property type="entry name" value="MFS_trans_sf"/>
</dbReference>
<dbReference type="Pfam" id="PF07690">
    <property type="entry name" value="MFS_1"/>
    <property type="match status" value="1"/>
</dbReference>
<gene>
    <name evidence="7" type="ORF">ACFY35_33805</name>
</gene>
<feature type="transmembrane region" description="Helical" evidence="5">
    <location>
        <begin position="301"/>
        <end position="323"/>
    </location>
</feature>
<proteinExistence type="predicted"/>
<feature type="transmembrane region" description="Helical" evidence="5">
    <location>
        <begin position="212"/>
        <end position="229"/>
    </location>
</feature>
<evidence type="ECO:0000256" key="3">
    <source>
        <dbReference type="ARBA" id="ARBA00022989"/>
    </source>
</evidence>
<evidence type="ECO:0000256" key="5">
    <source>
        <dbReference type="SAM" id="Phobius"/>
    </source>
</evidence>
<feature type="transmembrane region" description="Helical" evidence="5">
    <location>
        <begin position="278"/>
        <end position="295"/>
    </location>
</feature>
<dbReference type="PANTHER" id="PTHR23514">
    <property type="entry name" value="BYPASS OF STOP CODON PROTEIN 6"/>
    <property type="match status" value="1"/>
</dbReference>
<evidence type="ECO:0000256" key="2">
    <source>
        <dbReference type="ARBA" id="ARBA00022692"/>
    </source>
</evidence>
<keyword evidence="2 5" id="KW-0812">Transmembrane</keyword>
<dbReference type="InterPro" id="IPR011701">
    <property type="entry name" value="MFS"/>
</dbReference>
<name>A0ABW6WMI8_9ACTN</name>
<feature type="transmembrane region" description="Helical" evidence="5">
    <location>
        <begin position="133"/>
        <end position="157"/>
    </location>
</feature>
<evidence type="ECO:0000313" key="8">
    <source>
        <dbReference type="Proteomes" id="UP001602245"/>
    </source>
</evidence>
<dbReference type="PROSITE" id="PS50850">
    <property type="entry name" value="MFS"/>
    <property type="match status" value="1"/>
</dbReference>
<dbReference type="InterPro" id="IPR020846">
    <property type="entry name" value="MFS_dom"/>
</dbReference>
<dbReference type="PANTHER" id="PTHR23514:SF13">
    <property type="entry name" value="INNER MEMBRANE PROTEIN YBJJ"/>
    <property type="match status" value="1"/>
</dbReference>
<keyword evidence="8" id="KW-1185">Reference proteome</keyword>